<dbReference type="InterPro" id="IPR013083">
    <property type="entry name" value="Znf_RING/FYVE/PHD"/>
</dbReference>
<proteinExistence type="predicted"/>
<keyword evidence="6 9" id="KW-0863">Zinc-finger</keyword>
<evidence type="ECO:0000313" key="14">
    <source>
        <dbReference type="Proteomes" id="UP000242188"/>
    </source>
</evidence>
<dbReference type="Pfam" id="PF01485">
    <property type="entry name" value="IBR"/>
    <property type="match status" value="1"/>
</dbReference>
<feature type="region of interest" description="Disordered" evidence="10">
    <location>
        <begin position="69"/>
        <end position="95"/>
    </location>
</feature>
<feature type="domain" description="RING-type" evidence="12">
    <location>
        <begin position="293"/>
        <end position="511"/>
    </location>
</feature>
<keyword evidence="4" id="KW-0479">Metal-binding</keyword>
<dbReference type="InterPro" id="IPR002867">
    <property type="entry name" value="IBR_dom"/>
</dbReference>
<dbReference type="STRING" id="6573.A0A210Q0B7"/>
<evidence type="ECO:0000256" key="10">
    <source>
        <dbReference type="SAM" id="MobiDB-lite"/>
    </source>
</evidence>
<dbReference type="Gene3D" id="1.20.120.1750">
    <property type="match status" value="1"/>
</dbReference>
<evidence type="ECO:0000256" key="3">
    <source>
        <dbReference type="ARBA" id="ARBA00022679"/>
    </source>
</evidence>
<dbReference type="PROSITE" id="PS50089">
    <property type="entry name" value="ZF_RING_2"/>
    <property type="match status" value="1"/>
</dbReference>
<dbReference type="PROSITE" id="PS51873">
    <property type="entry name" value="TRIAD"/>
    <property type="match status" value="1"/>
</dbReference>
<sequence length="687" mass="78799">MFMDMAMDECQDEFDYSENEDDDIDPDEDAYKPRPNTLCVGDILFHSNDMQELLCRELISSKSTDALRKQYNKHPPAEEREMENGATGGHSMTRPSLTTSIPRHITIFIPKTEVLTGHLQEVFGENYIECRCFPRKFVIDITEKVTSTILKFKAFQNRDMNIVELSAVLVFAYDMFGSLDSTDMDSFKVSINMKTTQSCLKLNTLPEKGVFGIEEIIQGAISYIATILCGNFVSKDIPSPKTIPAKTNHNILKLYTTEITSVSPENITIRDILKENRKKHDTSMVNVDFESLPPDTCSICFESILDSPATALQTCGHWFCDSCWNDHVITTAGCSTRRITCPEYKCQSTVDYDILLTTSNIQIVKKVFQRLIDKETDKEASSKWCPNKKCGRVIRYKNKEIGQIMNVTCECGTAFCFDCLQPVHWPLSCRDHDKYLEKLKEHGHIDKDAKTEKVFTFTVRGKRCPVCKTFIEKEGGCFTMSCICGTNFCWGCLKTCDSHPRTRCYKGDMYSTDGDNYRAKKEKIVQRINGCSNNDQPDWYKRAVMIRSWRNPSKVKVMSSTIRGMCRTLRSYKRRQDAGIGAELENFELPESHQHTCVTDKTHPFLTSMIGVYLEASLICEYTTVFLEMCKNQNITQIRDCLQRLTKEIHTILRDSNNVHLKSSFTRLFHLRIECVKVINKLFDTIE</sequence>
<evidence type="ECO:0000256" key="1">
    <source>
        <dbReference type="ARBA" id="ARBA00001798"/>
    </source>
</evidence>
<dbReference type="EMBL" id="NEDP02005314">
    <property type="protein sequence ID" value="OWF42177.1"/>
    <property type="molecule type" value="Genomic_DNA"/>
</dbReference>
<keyword evidence="8" id="KW-0862">Zinc</keyword>
<keyword evidence="5" id="KW-0677">Repeat</keyword>
<evidence type="ECO:0000256" key="7">
    <source>
        <dbReference type="ARBA" id="ARBA00022786"/>
    </source>
</evidence>
<evidence type="ECO:0000313" key="13">
    <source>
        <dbReference type="EMBL" id="OWF42177.1"/>
    </source>
</evidence>
<keyword evidence="7" id="KW-0833">Ubl conjugation pathway</keyword>
<evidence type="ECO:0000256" key="9">
    <source>
        <dbReference type="PROSITE-ProRule" id="PRU00175"/>
    </source>
</evidence>
<dbReference type="Gene3D" id="3.30.40.10">
    <property type="entry name" value="Zinc/RING finger domain, C3HC4 (zinc finger)"/>
    <property type="match status" value="1"/>
</dbReference>
<dbReference type="GO" id="GO:0008270">
    <property type="term" value="F:zinc ion binding"/>
    <property type="evidence" value="ECO:0007669"/>
    <property type="project" value="UniProtKB-KW"/>
</dbReference>
<dbReference type="SUPFAM" id="SSF57850">
    <property type="entry name" value="RING/U-box"/>
    <property type="match status" value="3"/>
</dbReference>
<gene>
    <name evidence="13" type="ORF">KP79_PYT11108</name>
</gene>
<keyword evidence="14" id="KW-1185">Reference proteome</keyword>
<dbReference type="SMART" id="SM00647">
    <property type="entry name" value="IBR"/>
    <property type="match status" value="2"/>
</dbReference>
<dbReference type="Proteomes" id="UP000242188">
    <property type="component" value="Unassembled WGS sequence"/>
</dbReference>
<evidence type="ECO:0000259" key="11">
    <source>
        <dbReference type="PROSITE" id="PS50089"/>
    </source>
</evidence>
<dbReference type="OrthoDB" id="1431934at2759"/>
<protein>
    <recommendedName>
        <fullName evidence="2">RBR-type E3 ubiquitin transferase</fullName>
        <ecNumber evidence="2">2.3.2.31</ecNumber>
    </recommendedName>
</protein>
<evidence type="ECO:0000256" key="8">
    <source>
        <dbReference type="ARBA" id="ARBA00022833"/>
    </source>
</evidence>
<dbReference type="EC" id="2.3.2.31" evidence="2"/>
<dbReference type="AlphaFoldDB" id="A0A210Q0B7"/>
<comment type="catalytic activity">
    <reaction evidence="1">
        <text>[E2 ubiquitin-conjugating enzyme]-S-ubiquitinyl-L-cysteine + [acceptor protein]-L-lysine = [E2 ubiquitin-conjugating enzyme]-L-cysteine + [acceptor protein]-N(6)-ubiquitinyl-L-lysine.</text>
        <dbReference type="EC" id="2.3.2.31"/>
    </reaction>
</comment>
<dbReference type="InterPro" id="IPR031127">
    <property type="entry name" value="E3_UB_ligase_RBR"/>
</dbReference>
<accession>A0A210Q0B7</accession>
<name>A0A210Q0B7_MIZYE</name>
<dbReference type="GO" id="GO:0061630">
    <property type="term" value="F:ubiquitin protein ligase activity"/>
    <property type="evidence" value="ECO:0007669"/>
    <property type="project" value="UniProtKB-EC"/>
</dbReference>
<evidence type="ECO:0000256" key="5">
    <source>
        <dbReference type="ARBA" id="ARBA00022737"/>
    </source>
</evidence>
<organism evidence="13 14">
    <name type="scientific">Mizuhopecten yessoensis</name>
    <name type="common">Japanese scallop</name>
    <name type="synonym">Patinopecten yessoensis</name>
    <dbReference type="NCBI Taxonomy" id="6573"/>
    <lineage>
        <taxon>Eukaryota</taxon>
        <taxon>Metazoa</taxon>
        <taxon>Spiralia</taxon>
        <taxon>Lophotrochozoa</taxon>
        <taxon>Mollusca</taxon>
        <taxon>Bivalvia</taxon>
        <taxon>Autobranchia</taxon>
        <taxon>Pteriomorphia</taxon>
        <taxon>Pectinida</taxon>
        <taxon>Pectinoidea</taxon>
        <taxon>Pectinidae</taxon>
        <taxon>Mizuhopecten</taxon>
    </lineage>
</organism>
<reference evidence="13 14" key="1">
    <citation type="journal article" date="2017" name="Nat. Ecol. Evol.">
        <title>Scallop genome provides insights into evolution of bilaterian karyotype and development.</title>
        <authorList>
            <person name="Wang S."/>
            <person name="Zhang J."/>
            <person name="Jiao W."/>
            <person name="Li J."/>
            <person name="Xun X."/>
            <person name="Sun Y."/>
            <person name="Guo X."/>
            <person name="Huan P."/>
            <person name="Dong B."/>
            <person name="Zhang L."/>
            <person name="Hu X."/>
            <person name="Sun X."/>
            <person name="Wang J."/>
            <person name="Zhao C."/>
            <person name="Wang Y."/>
            <person name="Wang D."/>
            <person name="Huang X."/>
            <person name="Wang R."/>
            <person name="Lv J."/>
            <person name="Li Y."/>
            <person name="Zhang Z."/>
            <person name="Liu B."/>
            <person name="Lu W."/>
            <person name="Hui Y."/>
            <person name="Liang J."/>
            <person name="Zhou Z."/>
            <person name="Hou R."/>
            <person name="Li X."/>
            <person name="Liu Y."/>
            <person name="Li H."/>
            <person name="Ning X."/>
            <person name="Lin Y."/>
            <person name="Zhao L."/>
            <person name="Xing Q."/>
            <person name="Dou J."/>
            <person name="Li Y."/>
            <person name="Mao J."/>
            <person name="Guo H."/>
            <person name="Dou H."/>
            <person name="Li T."/>
            <person name="Mu C."/>
            <person name="Jiang W."/>
            <person name="Fu Q."/>
            <person name="Fu X."/>
            <person name="Miao Y."/>
            <person name="Liu J."/>
            <person name="Yu Q."/>
            <person name="Li R."/>
            <person name="Liao H."/>
            <person name="Li X."/>
            <person name="Kong Y."/>
            <person name="Jiang Z."/>
            <person name="Chourrout D."/>
            <person name="Li R."/>
            <person name="Bao Z."/>
        </authorList>
    </citation>
    <scope>NUCLEOTIDE SEQUENCE [LARGE SCALE GENOMIC DNA]</scope>
    <source>
        <strain evidence="13 14">PY_sf001</strain>
    </source>
</reference>
<comment type="caution">
    <text evidence="13">The sequence shown here is derived from an EMBL/GenBank/DDBJ whole genome shotgun (WGS) entry which is preliminary data.</text>
</comment>
<evidence type="ECO:0000259" key="12">
    <source>
        <dbReference type="PROSITE" id="PS51873"/>
    </source>
</evidence>
<evidence type="ECO:0000256" key="2">
    <source>
        <dbReference type="ARBA" id="ARBA00012251"/>
    </source>
</evidence>
<dbReference type="GO" id="GO:0016567">
    <property type="term" value="P:protein ubiquitination"/>
    <property type="evidence" value="ECO:0007669"/>
    <property type="project" value="InterPro"/>
</dbReference>
<evidence type="ECO:0000256" key="6">
    <source>
        <dbReference type="ARBA" id="ARBA00022771"/>
    </source>
</evidence>
<feature type="domain" description="RING-type" evidence="11">
    <location>
        <begin position="297"/>
        <end position="345"/>
    </location>
</feature>
<dbReference type="PANTHER" id="PTHR11685">
    <property type="entry name" value="RBR FAMILY RING FINGER AND IBR DOMAIN-CONTAINING"/>
    <property type="match status" value="1"/>
</dbReference>
<dbReference type="InterPro" id="IPR044066">
    <property type="entry name" value="TRIAD_supradom"/>
</dbReference>
<keyword evidence="3" id="KW-0808">Transferase</keyword>
<evidence type="ECO:0000256" key="4">
    <source>
        <dbReference type="ARBA" id="ARBA00022723"/>
    </source>
</evidence>
<dbReference type="InterPro" id="IPR001841">
    <property type="entry name" value="Znf_RING"/>
</dbReference>